<dbReference type="PANTHER" id="PTHR22935">
    <property type="entry name" value="PENICILLIN-BINDING PROTEIN"/>
    <property type="match status" value="1"/>
</dbReference>
<dbReference type="InterPro" id="IPR051478">
    <property type="entry name" value="Beta-lactamase-like_AB/R"/>
</dbReference>
<name>A0A1E7MX63_KITAU</name>
<dbReference type="InterPro" id="IPR012338">
    <property type="entry name" value="Beta-lactam/transpept-like"/>
</dbReference>
<evidence type="ECO:0000313" key="4">
    <source>
        <dbReference type="EMBL" id="OEV33028.1"/>
    </source>
</evidence>
<dbReference type="GeneID" id="97483398"/>
<reference evidence="3" key="5">
    <citation type="submission" date="2020-09" db="EMBL/GenBank/DDBJ databases">
        <authorList>
            <person name="Sun Q."/>
            <person name="Ohkuma M."/>
        </authorList>
    </citation>
    <scope>NUCLEOTIDE SEQUENCE</scope>
    <source>
        <strain evidence="3">JCM 4434</strain>
    </source>
</reference>
<reference evidence="4 5" key="2">
    <citation type="submission" date="2014-07" db="EMBL/GenBank/DDBJ databases">
        <authorList>
            <person name="Zhang J.E."/>
            <person name="Yang H."/>
            <person name="Guo J."/>
            <person name="Deng Z."/>
            <person name="Luo H."/>
            <person name="Luo M."/>
            <person name="Zhao B."/>
        </authorList>
    </citation>
    <scope>NUCLEOTIDE SEQUENCE [LARGE SCALE GENOMIC DNA]</scope>
    <source>
        <strain evidence="4">ATCC 10762</strain>
        <strain evidence="5">ATCC 10762 / DSM 40127 / CCM 3239 / JCM 4008 / LMG 5968 / NBRC 12843 / NCIMB 8234 / A-377</strain>
    </source>
</reference>
<accession>A0A8H9LGB0</accession>
<gene>
    <name evidence="3" type="ORF">GCM10010502_02010</name>
    <name evidence="4" type="ORF">HS99_0014235</name>
</gene>
<dbReference type="AlphaFoldDB" id="A0A1E7MX63"/>
<protein>
    <submittedName>
        <fullName evidence="3">Serine hydrolase</fullName>
    </submittedName>
</protein>
<comment type="similarity">
    <text evidence="1">Belongs to the beta-lactamase family.</text>
</comment>
<reference evidence="5" key="4">
    <citation type="submission" date="2016-08" db="EMBL/GenBank/DDBJ databases">
        <title>Sequencing, assembly and comparative genomics of S. aureofaciens ATCC 10762.</title>
        <authorList>
            <person name="Gradnigo J.S."/>
            <person name="Johnson N."/>
            <person name="Somerville G.A."/>
        </authorList>
    </citation>
    <scope>NUCLEOTIDE SEQUENCE [LARGE SCALE GENOMIC DNA]</scope>
    <source>
        <strain evidence="5">ATCC 10762 / DSM 40127 / CCM 3239 / JCM 4008 / LMG 5968 / NBRC 12843 / NCIMB 8234 / A-377</strain>
    </source>
</reference>
<dbReference type="SUPFAM" id="SSF56601">
    <property type="entry name" value="beta-lactamase/transpeptidase-like"/>
    <property type="match status" value="1"/>
</dbReference>
<accession>A0A1E7MX63</accession>
<dbReference type="Pfam" id="PF00144">
    <property type="entry name" value="Beta-lactamase"/>
    <property type="match status" value="1"/>
</dbReference>
<reference evidence="4" key="3">
    <citation type="submission" date="2016-08" db="EMBL/GenBank/DDBJ databases">
        <title>Sequencing, Assembly and Comparative Genomics of S. aureofaciens ATCC 10762.</title>
        <authorList>
            <person name="Gradnigo J.S."/>
            <person name="Johnson N."/>
            <person name="Somerville G.A."/>
        </authorList>
    </citation>
    <scope>NUCLEOTIDE SEQUENCE [LARGE SCALE GENOMIC DNA]</scope>
    <source>
        <strain evidence="4">ATCC 10762</strain>
    </source>
</reference>
<dbReference type="OrthoDB" id="3171327at2"/>
<dbReference type="Gene3D" id="3.40.710.10">
    <property type="entry name" value="DD-peptidase/beta-lactamase superfamily"/>
    <property type="match status" value="1"/>
</dbReference>
<dbReference type="RefSeq" id="WP_046386842.1">
    <property type="nucleotide sequence ID" value="NZ_BMUB01000001.1"/>
</dbReference>
<evidence type="ECO:0000259" key="2">
    <source>
        <dbReference type="Pfam" id="PF00144"/>
    </source>
</evidence>
<dbReference type="EMBL" id="JPRF03000076">
    <property type="protein sequence ID" value="OEV33028.1"/>
    <property type="molecule type" value="Genomic_DNA"/>
</dbReference>
<organism evidence="4 5">
    <name type="scientific">Kitasatospora aureofaciens</name>
    <name type="common">Streptomyces aureofaciens</name>
    <dbReference type="NCBI Taxonomy" id="1894"/>
    <lineage>
        <taxon>Bacteria</taxon>
        <taxon>Bacillati</taxon>
        <taxon>Actinomycetota</taxon>
        <taxon>Actinomycetes</taxon>
        <taxon>Kitasatosporales</taxon>
        <taxon>Streptomycetaceae</taxon>
        <taxon>Kitasatospora</taxon>
    </lineage>
</organism>
<dbReference type="KEGG" id="kau:B6264_23265"/>
<feature type="domain" description="Beta-lactamase-related" evidence="2">
    <location>
        <begin position="11"/>
        <end position="338"/>
    </location>
</feature>
<dbReference type="PANTHER" id="PTHR22935:SF95">
    <property type="entry name" value="BETA-LACTAMASE-LIKE 1-RELATED"/>
    <property type="match status" value="1"/>
</dbReference>
<dbReference type="InterPro" id="IPR001466">
    <property type="entry name" value="Beta-lactam-related"/>
</dbReference>
<dbReference type="EMBL" id="BMUB01000001">
    <property type="protein sequence ID" value="GGU55432.1"/>
    <property type="molecule type" value="Genomic_DNA"/>
</dbReference>
<keyword evidence="5" id="KW-1185">Reference proteome</keyword>
<reference evidence="3" key="1">
    <citation type="journal article" date="2014" name="Int. J. Syst. Evol. Microbiol.">
        <title>Complete genome sequence of Corynebacterium casei LMG S-19264T (=DSM 44701T), isolated from a smear-ripened cheese.</title>
        <authorList>
            <consortium name="US DOE Joint Genome Institute (JGI-PGF)"/>
            <person name="Walter F."/>
            <person name="Albersmeier A."/>
            <person name="Kalinowski J."/>
            <person name="Ruckert C."/>
        </authorList>
    </citation>
    <scope>NUCLEOTIDE SEQUENCE</scope>
    <source>
        <strain evidence="3">JCM 4434</strain>
    </source>
</reference>
<dbReference type="Proteomes" id="UP000610124">
    <property type="component" value="Unassembled WGS sequence"/>
</dbReference>
<evidence type="ECO:0000313" key="3">
    <source>
        <dbReference type="EMBL" id="GGU55432.1"/>
    </source>
</evidence>
<dbReference type="Proteomes" id="UP000037395">
    <property type="component" value="Unassembled WGS sequence"/>
</dbReference>
<comment type="caution">
    <text evidence="4">The sequence shown here is derived from an EMBL/GenBank/DDBJ whole genome shotgun (WGS) entry which is preliminary data.</text>
</comment>
<proteinExistence type="inferred from homology"/>
<keyword evidence="3" id="KW-0378">Hydrolase</keyword>
<evidence type="ECO:0000313" key="5">
    <source>
        <dbReference type="Proteomes" id="UP000037395"/>
    </source>
</evidence>
<sequence length="351" mass="36770">MNELASLVEQTAARLAARHVGVVVAGLAGGALEIHGAGRTGPGGGVPGAHTLFDIGSVTKVFTSLVLARLALDGAVGLDEPLAEVLHGPAAVPVRNGRPITLRHLATHTSGLPRLPRGMALRALLRPNQPDPYAHCTTERILSGLARTRLHSAPGRSFRYSNLGAGLLGMALAHRAGTGYDELVAREVCAPLGLADTCLRPGTEQSERLARGHAPGGRPVPSWDLAALPGMGGLRSTAADLAVLLRAQLAAEREPDAPLAPAILLTRETRHRVNPFAWAHLGWLGHRLHAQQGRHLQLWHNGGTGGFSSFVAFDPEKQVGVVVLANTRRSVDPAGTALLRRLQIGSGAARS</sequence>
<dbReference type="GO" id="GO:0016787">
    <property type="term" value="F:hydrolase activity"/>
    <property type="evidence" value="ECO:0007669"/>
    <property type="project" value="UniProtKB-KW"/>
</dbReference>
<evidence type="ECO:0000256" key="1">
    <source>
        <dbReference type="ARBA" id="ARBA00038473"/>
    </source>
</evidence>